<evidence type="ECO:0000256" key="2">
    <source>
        <dbReference type="SAM" id="SignalP"/>
    </source>
</evidence>
<dbReference type="AlphaFoldDB" id="A0A835GSY3"/>
<feature type="compositionally biased region" description="Polar residues" evidence="1">
    <location>
        <begin position="115"/>
        <end position="144"/>
    </location>
</feature>
<organism evidence="3 4">
    <name type="scientific">Spodoptera exigua</name>
    <name type="common">Beet armyworm</name>
    <name type="synonym">Noctua fulgens</name>
    <dbReference type="NCBI Taxonomy" id="7107"/>
    <lineage>
        <taxon>Eukaryota</taxon>
        <taxon>Metazoa</taxon>
        <taxon>Ecdysozoa</taxon>
        <taxon>Arthropoda</taxon>
        <taxon>Hexapoda</taxon>
        <taxon>Insecta</taxon>
        <taxon>Pterygota</taxon>
        <taxon>Neoptera</taxon>
        <taxon>Endopterygota</taxon>
        <taxon>Lepidoptera</taxon>
        <taxon>Glossata</taxon>
        <taxon>Ditrysia</taxon>
        <taxon>Noctuoidea</taxon>
        <taxon>Noctuidae</taxon>
        <taxon>Amphipyrinae</taxon>
        <taxon>Spodoptera</taxon>
    </lineage>
</organism>
<keyword evidence="4" id="KW-1185">Reference proteome</keyword>
<dbReference type="EMBL" id="JACKWZ010000001">
    <property type="protein sequence ID" value="KAF9424744.1"/>
    <property type="molecule type" value="Genomic_DNA"/>
</dbReference>
<feature type="chain" id="PRO_5032446574" evidence="2">
    <location>
        <begin position="20"/>
        <end position="171"/>
    </location>
</feature>
<feature type="region of interest" description="Disordered" evidence="1">
    <location>
        <begin position="85"/>
        <end position="171"/>
    </location>
</feature>
<proteinExistence type="predicted"/>
<dbReference type="Proteomes" id="UP000648187">
    <property type="component" value="Unassembled WGS sequence"/>
</dbReference>
<evidence type="ECO:0000313" key="3">
    <source>
        <dbReference type="EMBL" id="KAF9424744.1"/>
    </source>
</evidence>
<keyword evidence="2" id="KW-0732">Signal</keyword>
<feature type="signal peptide" evidence="2">
    <location>
        <begin position="1"/>
        <end position="19"/>
    </location>
</feature>
<evidence type="ECO:0000256" key="1">
    <source>
        <dbReference type="SAM" id="MobiDB-lite"/>
    </source>
</evidence>
<comment type="caution">
    <text evidence="3">The sequence shown here is derived from an EMBL/GenBank/DDBJ whole genome shotgun (WGS) entry which is preliminary data.</text>
</comment>
<gene>
    <name evidence="3" type="ORF">HW555_000045</name>
</gene>
<evidence type="ECO:0000313" key="4">
    <source>
        <dbReference type="Proteomes" id="UP000648187"/>
    </source>
</evidence>
<feature type="compositionally biased region" description="Basic and acidic residues" evidence="1">
    <location>
        <begin position="160"/>
        <end position="171"/>
    </location>
</feature>
<accession>A0A835GSY3</accession>
<reference evidence="3" key="1">
    <citation type="submission" date="2020-08" db="EMBL/GenBank/DDBJ databases">
        <title>Spodoptera exigua strain:BAW_Kor-Di-RS1 Genome sequencing and assembly.</title>
        <authorList>
            <person name="Kim J."/>
            <person name="Nam H.Y."/>
            <person name="Kwon M."/>
            <person name="Choi J.H."/>
            <person name="Cho S.R."/>
            <person name="Kim G.-H."/>
        </authorList>
    </citation>
    <scope>NUCLEOTIDE SEQUENCE</scope>
    <source>
        <strain evidence="3">BAW_Kor-Di-RS1</strain>
        <tissue evidence="3">Whole-body</tissue>
    </source>
</reference>
<protein>
    <submittedName>
        <fullName evidence="3">Uncharacterized protein</fullName>
    </submittedName>
</protein>
<name>A0A835GSY3_SPOEX</name>
<feature type="compositionally biased region" description="Low complexity" evidence="1">
    <location>
        <begin position="91"/>
        <end position="114"/>
    </location>
</feature>
<sequence>MKILIIFALVMVLFNESYCAPVGDDDGYYRESHSFNRWGRHYGGDLNLGVHAGFKDGMASLGTDNHFDFGADGYDGDDTREIRYAIPAQRPPSYSSNRYSSPSSSPYSEYAPQYGQQFSPRYSQQYSPQPGSEQKYGSQYPQRTPSRRPSSSRGPPPDSPDSHQRREYAYE</sequence>